<name>A0ABS0ZXE4_9ENTR</name>
<dbReference type="InterPro" id="IPR016032">
    <property type="entry name" value="Sig_transdc_resp-reg_C-effctor"/>
</dbReference>
<dbReference type="CDD" id="cd06170">
    <property type="entry name" value="LuxR_C_like"/>
    <property type="match status" value="1"/>
</dbReference>
<dbReference type="SUPFAM" id="SSF46894">
    <property type="entry name" value="C-terminal effector domain of the bipartite response regulators"/>
    <property type="match status" value="1"/>
</dbReference>
<gene>
    <name evidence="3" type="ORF">I6M88_17640</name>
</gene>
<dbReference type="PROSITE" id="PS50043">
    <property type="entry name" value="HTH_LUXR_2"/>
    <property type="match status" value="1"/>
</dbReference>
<evidence type="ECO:0000259" key="2">
    <source>
        <dbReference type="PROSITE" id="PS50043"/>
    </source>
</evidence>
<evidence type="ECO:0000313" key="3">
    <source>
        <dbReference type="EMBL" id="MBJ8382782.1"/>
    </source>
</evidence>
<organism evidence="3 4">
    <name type="scientific">Citrobacter sedlakii</name>
    <dbReference type="NCBI Taxonomy" id="67826"/>
    <lineage>
        <taxon>Bacteria</taxon>
        <taxon>Pseudomonadati</taxon>
        <taxon>Pseudomonadota</taxon>
        <taxon>Gammaproteobacteria</taxon>
        <taxon>Enterobacterales</taxon>
        <taxon>Enterobacteriaceae</taxon>
        <taxon>Citrobacter</taxon>
        <taxon>Citrobacter freundii complex</taxon>
    </lineage>
</organism>
<dbReference type="InterPro" id="IPR036388">
    <property type="entry name" value="WH-like_DNA-bd_sf"/>
</dbReference>
<sequence length="185" mass="21459">MHYAILDTNRFYALGLCHALRRSNEPPMISVGEMQWRPTLLLMQVIIIRCRFSLMSTHQVLMRTLLRLEAESWTGRLYLMCNEKGLALAIFLRQRFTTLQIHILNDRLAMRDIVCLLTKAPRRSTCWRTEFGLTVRELTVLCLLIKGLPVHRVARATQMSEKQVSTHKCNALKKLNASNLLQLLI</sequence>
<comment type="caution">
    <text evidence="3">The sequence shown here is derived from an EMBL/GenBank/DDBJ whole genome shotgun (WGS) entry which is preliminary data.</text>
</comment>
<dbReference type="SMART" id="SM00421">
    <property type="entry name" value="HTH_LUXR"/>
    <property type="match status" value="1"/>
</dbReference>
<accession>A0ABS0ZXE4</accession>
<evidence type="ECO:0000256" key="1">
    <source>
        <dbReference type="ARBA" id="ARBA00023125"/>
    </source>
</evidence>
<dbReference type="EMBL" id="JADWND010000009">
    <property type="protein sequence ID" value="MBJ8382782.1"/>
    <property type="molecule type" value="Genomic_DNA"/>
</dbReference>
<protein>
    <submittedName>
        <fullName evidence="3">Helix-turn-helix transcriptional regulator</fullName>
    </submittedName>
</protein>
<proteinExistence type="predicted"/>
<evidence type="ECO:0000313" key="4">
    <source>
        <dbReference type="Proteomes" id="UP000746649"/>
    </source>
</evidence>
<feature type="domain" description="HTH luxR-type" evidence="2">
    <location>
        <begin position="126"/>
        <end position="185"/>
    </location>
</feature>
<reference evidence="3 4" key="1">
    <citation type="submission" date="2020-11" db="EMBL/GenBank/DDBJ databases">
        <title>Enhanced detection system for hospital associated transmission using whole genome sequencing surveillance.</title>
        <authorList>
            <person name="Harrison L.H."/>
            <person name="Van Tyne D."/>
            <person name="Marsh J.W."/>
            <person name="Griffith M.P."/>
            <person name="Snyder D.J."/>
            <person name="Cooper V.S."/>
            <person name="Mustapha M."/>
        </authorList>
    </citation>
    <scope>NUCLEOTIDE SEQUENCE [LARGE SCALE GENOMIC DNA]</scope>
    <source>
        <strain evidence="3 4">CB00117</strain>
    </source>
</reference>
<dbReference type="Gene3D" id="1.10.10.10">
    <property type="entry name" value="Winged helix-like DNA-binding domain superfamily/Winged helix DNA-binding domain"/>
    <property type="match status" value="1"/>
</dbReference>
<keyword evidence="4" id="KW-1185">Reference proteome</keyword>
<dbReference type="Pfam" id="PF00196">
    <property type="entry name" value="GerE"/>
    <property type="match status" value="1"/>
</dbReference>
<keyword evidence="1" id="KW-0238">DNA-binding</keyword>
<dbReference type="RefSeq" id="WP_200035772.1">
    <property type="nucleotide sequence ID" value="NZ_JADWND010000009.1"/>
</dbReference>
<dbReference type="InterPro" id="IPR000792">
    <property type="entry name" value="Tscrpt_reg_LuxR_C"/>
</dbReference>
<dbReference type="Proteomes" id="UP000746649">
    <property type="component" value="Unassembled WGS sequence"/>
</dbReference>